<comment type="caution">
    <text evidence="1">The sequence shown here is derived from an EMBL/GenBank/DDBJ whole genome shotgun (WGS) entry which is preliminary data.</text>
</comment>
<evidence type="ECO:0000313" key="2">
    <source>
        <dbReference type="Proteomes" id="UP001055879"/>
    </source>
</evidence>
<name>A0ACB8XDR8_ARCLA</name>
<reference evidence="1 2" key="2">
    <citation type="journal article" date="2022" name="Mol. Ecol. Resour.">
        <title>The genomes of chicory, endive, great burdock and yacon provide insights into Asteraceae paleo-polyploidization history and plant inulin production.</title>
        <authorList>
            <person name="Fan W."/>
            <person name="Wang S."/>
            <person name="Wang H."/>
            <person name="Wang A."/>
            <person name="Jiang F."/>
            <person name="Liu H."/>
            <person name="Zhao H."/>
            <person name="Xu D."/>
            <person name="Zhang Y."/>
        </authorList>
    </citation>
    <scope>NUCLEOTIDE SEQUENCE [LARGE SCALE GENOMIC DNA]</scope>
    <source>
        <strain evidence="2">cv. Niubang</strain>
    </source>
</reference>
<sequence length="569" mass="64963">MLVFWLSRATLQKLSSIDSSILCINRYFHSFRDVYTSNVRIGKLFRAGKMDLARKLFDEMPTRDVVSWNAVITGYWKNGCIVESKRLFDLMPLRNIVSWNSMIAGCVENDRIDVAFVYFSEMPERNIASWNVMISGFIRHKRIEEAVKLFEQMPRRNVISYTAMIDGYAQKGEIMKARELFESMPSRNEVSWTVMISAYVESDQFDEARELFLRMPYKNIVAVTAMITGYCKEGKMEDARMLFEEIQCRDDVSFNAMITGYAQNRRGEEALRLLVDMIRSRLRPDQYTLVSILAACSSLASLTEGKQTHALVFKNRFDTHVSVGNALITMYSKCGCLSDFEGAFKHISSPNIVSWNTIIAAFAQHGLYEKALCFFKKVELHGIEPDGITFLSLLSAFGHAGMVKESLYWFDSMKSNYNLAPRSEHYACLIDILGRSGHVENAYKMIQEMPFEADFGVWGSLLAGCRFSLNIELAELAAQKIMKMDPKNSGAYVMLSNIYAASSLWRKVTEVRRLMKENGVKKQTAFSWMEIDNIVHYFVGGDASHLAIHEIHTVIVQLYSHMKGTEDIA</sequence>
<evidence type="ECO:0000313" key="1">
    <source>
        <dbReference type="EMBL" id="KAI3665046.1"/>
    </source>
</evidence>
<gene>
    <name evidence="1" type="ORF">L6452_43662</name>
</gene>
<dbReference type="Proteomes" id="UP001055879">
    <property type="component" value="Linkage Group LG18"/>
</dbReference>
<organism evidence="1 2">
    <name type="scientific">Arctium lappa</name>
    <name type="common">Greater burdock</name>
    <name type="synonym">Lappa major</name>
    <dbReference type="NCBI Taxonomy" id="4217"/>
    <lineage>
        <taxon>Eukaryota</taxon>
        <taxon>Viridiplantae</taxon>
        <taxon>Streptophyta</taxon>
        <taxon>Embryophyta</taxon>
        <taxon>Tracheophyta</taxon>
        <taxon>Spermatophyta</taxon>
        <taxon>Magnoliopsida</taxon>
        <taxon>eudicotyledons</taxon>
        <taxon>Gunneridae</taxon>
        <taxon>Pentapetalae</taxon>
        <taxon>asterids</taxon>
        <taxon>campanulids</taxon>
        <taxon>Asterales</taxon>
        <taxon>Asteraceae</taxon>
        <taxon>Carduoideae</taxon>
        <taxon>Cardueae</taxon>
        <taxon>Arctiinae</taxon>
        <taxon>Arctium</taxon>
    </lineage>
</organism>
<reference evidence="2" key="1">
    <citation type="journal article" date="2022" name="Mol. Ecol. Resour.">
        <title>The genomes of chicory, endive, great burdock and yacon provide insights into Asteraceae palaeo-polyploidization history and plant inulin production.</title>
        <authorList>
            <person name="Fan W."/>
            <person name="Wang S."/>
            <person name="Wang H."/>
            <person name="Wang A."/>
            <person name="Jiang F."/>
            <person name="Liu H."/>
            <person name="Zhao H."/>
            <person name="Xu D."/>
            <person name="Zhang Y."/>
        </authorList>
    </citation>
    <scope>NUCLEOTIDE SEQUENCE [LARGE SCALE GENOMIC DNA]</scope>
    <source>
        <strain evidence="2">cv. Niubang</strain>
    </source>
</reference>
<keyword evidence="2" id="KW-1185">Reference proteome</keyword>
<accession>A0ACB8XDR8</accession>
<proteinExistence type="predicted"/>
<dbReference type="EMBL" id="CM042064">
    <property type="protein sequence ID" value="KAI3665046.1"/>
    <property type="molecule type" value="Genomic_DNA"/>
</dbReference>
<protein>
    <submittedName>
        <fullName evidence="1">Uncharacterized protein</fullName>
    </submittedName>
</protein>